<dbReference type="PROSITE" id="PS50005">
    <property type="entry name" value="TPR"/>
    <property type="match status" value="1"/>
</dbReference>
<dbReference type="SUPFAM" id="SSF48452">
    <property type="entry name" value="TPR-like"/>
    <property type="match status" value="3"/>
</dbReference>
<organism evidence="2 3">
    <name type="scientific">Fusarium oxysporum f. sp. raphani</name>
    <dbReference type="NCBI Taxonomy" id="96318"/>
    <lineage>
        <taxon>Eukaryota</taxon>
        <taxon>Fungi</taxon>
        <taxon>Dikarya</taxon>
        <taxon>Ascomycota</taxon>
        <taxon>Pezizomycotina</taxon>
        <taxon>Sordariomycetes</taxon>
        <taxon>Hypocreomycetidae</taxon>
        <taxon>Hypocreales</taxon>
        <taxon>Nectriaceae</taxon>
        <taxon>Fusarium</taxon>
        <taxon>Fusarium oxysporum species complex</taxon>
    </lineage>
</organism>
<dbReference type="InterPro" id="IPR019734">
    <property type="entry name" value="TPR_rpt"/>
</dbReference>
<dbReference type="SMART" id="SM00028">
    <property type="entry name" value="TPR"/>
    <property type="match status" value="4"/>
</dbReference>
<name>A0A8J5NRZ4_FUSOX</name>
<feature type="repeat" description="TPR" evidence="1">
    <location>
        <begin position="20"/>
        <end position="53"/>
    </location>
</feature>
<evidence type="ECO:0000256" key="1">
    <source>
        <dbReference type="PROSITE-ProRule" id="PRU00339"/>
    </source>
</evidence>
<dbReference type="PANTHER" id="PTHR45588">
    <property type="entry name" value="TPR DOMAIN-CONTAINING PROTEIN"/>
    <property type="match status" value="1"/>
</dbReference>
<dbReference type="InterPro" id="IPR011990">
    <property type="entry name" value="TPR-like_helical_dom_sf"/>
</dbReference>
<comment type="caution">
    <text evidence="2">The sequence shown here is derived from an EMBL/GenBank/DDBJ whole genome shotgun (WGS) entry which is preliminary data.</text>
</comment>
<reference evidence="2" key="1">
    <citation type="submission" date="2021-04" db="EMBL/GenBank/DDBJ databases">
        <title>First draft genome resource for Brassicaceae pathogens Fusarium oxysporum f. sp. raphani and Fusarium oxysporum f. sp. rapae.</title>
        <authorList>
            <person name="Asai S."/>
        </authorList>
    </citation>
    <scope>NUCLEOTIDE SEQUENCE</scope>
    <source>
        <strain evidence="2">Tf1262</strain>
    </source>
</reference>
<dbReference type="Gene3D" id="1.25.40.10">
    <property type="entry name" value="Tetratricopeptide repeat domain"/>
    <property type="match status" value="2"/>
</dbReference>
<proteinExistence type="predicted"/>
<keyword evidence="1" id="KW-0802">TPR repeat</keyword>
<evidence type="ECO:0000313" key="2">
    <source>
        <dbReference type="EMBL" id="KAG7405810.1"/>
    </source>
</evidence>
<dbReference type="EMBL" id="JAELUR010000032">
    <property type="protein sequence ID" value="KAG7405810.1"/>
    <property type="molecule type" value="Genomic_DNA"/>
</dbReference>
<gene>
    <name evidence="2" type="ORF">Forpi1262_v018358</name>
</gene>
<dbReference type="Proteomes" id="UP000693942">
    <property type="component" value="Unassembled WGS sequence"/>
</dbReference>
<sequence>MDYYNLGAYRRTISTTSVDAEIWFNRGLLWSYSFNHGEALRCFQKAIQCDAECAMAYWGIAYAIGPNYNKSWARYDPADLRETIRDAQVALTTGREAHNVQPLEKALIEAISARFPPVGAIPEDLGELNHAYVKAMRRVFDKFGDDIDVAALFVDAVMCVRPRQLWDLDTGKPTGPDTIEAMNVLEAGLASQDGRDHPAFCHLYIHMMEMAPNPEKAILAADRLRQLVPDGSHMQHMATHIDIACGDYRRGIDSNWAAVFSDDKFFALDNASTLYTAYRSHNIHVLVYAALMAGRPQDAMQAAKRLPNILTPELLSIRSPPMADWTEYQAAMPAHVLIRFGRWEGILELELPQDKKLLCITTAMIRYARGVALSALGRVKEAEVARAEFEAARRAVPENRQYGIACKAETVLQVASRMLEGELEYRKGNFDEAFAHLRDGVQLEDKLPYADPPVWLQPVRHALGALLLEQGRIDEAEEVYRQDLGLSKSLPRRKARLNNVWSLNGLYECLARSGQTEEAERIRLQRDIAVASADIPLGASCFCRLSAAKSCDGCCS</sequence>
<dbReference type="PANTHER" id="PTHR45588:SF1">
    <property type="entry name" value="WW DOMAIN-CONTAINING PROTEIN"/>
    <property type="match status" value="1"/>
</dbReference>
<protein>
    <recommendedName>
        <fullName evidence="4">MalT-like TPR region domain-containing protein</fullName>
    </recommendedName>
</protein>
<accession>A0A8J5NRZ4</accession>
<evidence type="ECO:0008006" key="4">
    <source>
        <dbReference type="Google" id="ProtNLM"/>
    </source>
</evidence>
<evidence type="ECO:0000313" key="3">
    <source>
        <dbReference type="Proteomes" id="UP000693942"/>
    </source>
</evidence>
<dbReference type="AlphaFoldDB" id="A0A8J5NRZ4"/>